<sequence length="679" mass="74732">MTLSITFIKLDNVLGKLALGGSRASAVWTAAVCLPYVMLYGSLGVVGFGVFRVNLGISNLIDQLAVLKEQHQELMQNFFCWVQKKTENRGRKQGTLAIGDGGNDVRMIQEADIGVGISGREGLQAARAADYSIGGSLVVPQLKVDPQLKEDRTPITSRAVSLVVSISEITAAMACIEVEKNNFIEIGSYLYRASAAVMELQTTENSSTITAKILQSLSKSIGLAKEIVGKCQKGAHKSLNFEVRSAIEQLEGVIKHIGEDLSSIPSSTFADQEYIEIAVRSLSKEMKSVHFEVTQIQLPEKKELQPFIARKEQAPIETDLYAIDVELSMESTQSSDIPYLHPVESLESIIRSGQTRDMNSSSGSSTTLPHVEYMEPLYDTFFCPLTKKIMDDPVTIDSGVTYERKAITEWFGNSKNKEHIICPKTGKKLVSRVLSTNMALKATIDEWKERNEASRIKVARAALSLASTDSMVLEALQDLQSICHGNYTNKIQILSIGMLPLVAKFLEYKDRNVRCATLKLLLQLAEDDDEGKEMVAMTVNMSIIVKMLSSNHQPIRHASLLLLLELSKSQSSCQEIGSVPGGILMLITIKYKRSSDTFASEKADKILRNLERSPDNIKQMAENGHLEPLLNQLIEGTEEMKLEMASNLGEIVLGHDSKTQVAERASPALVKNGCTVETL</sequence>
<dbReference type="CDD" id="cd16664">
    <property type="entry name" value="RING-Ubox_PUB"/>
    <property type="match status" value="1"/>
</dbReference>
<dbReference type="SUPFAM" id="SSF57850">
    <property type="entry name" value="RING/U-box"/>
    <property type="match status" value="1"/>
</dbReference>
<keyword evidence="5" id="KW-0812">Transmembrane</keyword>
<gene>
    <name evidence="7" type="ORF">TEA_018036</name>
</gene>
<accession>A0A4S4DH34</accession>
<comment type="catalytic activity">
    <reaction evidence="1">
        <text>S-ubiquitinyl-[E2 ubiquitin-conjugating enzyme]-L-cysteine + [acceptor protein]-L-lysine = [E2 ubiquitin-conjugating enzyme]-L-cysteine + N(6)-ubiquitinyl-[acceptor protein]-L-lysine.</text>
        <dbReference type="EC" id="2.3.2.27"/>
    </reaction>
</comment>
<feature type="transmembrane region" description="Helical" evidence="5">
    <location>
        <begin position="26"/>
        <end position="51"/>
    </location>
</feature>
<dbReference type="InterPro" id="IPR013083">
    <property type="entry name" value="Znf_RING/FYVE/PHD"/>
</dbReference>
<proteinExistence type="predicted"/>
<evidence type="ECO:0000256" key="5">
    <source>
        <dbReference type="SAM" id="Phobius"/>
    </source>
</evidence>
<feature type="domain" description="U-box" evidence="6">
    <location>
        <begin position="376"/>
        <end position="454"/>
    </location>
</feature>
<dbReference type="InterPro" id="IPR045210">
    <property type="entry name" value="RING-Ubox_PUB"/>
</dbReference>
<evidence type="ECO:0000259" key="6">
    <source>
        <dbReference type="PROSITE" id="PS51698"/>
    </source>
</evidence>
<dbReference type="InterPro" id="IPR023214">
    <property type="entry name" value="HAD_sf"/>
</dbReference>
<name>A0A4S4DH34_CAMSN</name>
<dbReference type="InterPro" id="IPR052608">
    <property type="entry name" value="U-box_domain_protein"/>
</dbReference>
<dbReference type="SUPFAM" id="SSF56784">
    <property type="entry name" value="HAD-like"/>
    <property type="match status" value="1"/>
</dbReference>
<keyword evidence="4" id="KW-0808">Transferase</keyword>
<dbReference type="STRING" id="542762.A0A4S4DH34"/>
<reference evidence="7 8" key="1">
    <citation type="journal article" date="2018" name="Proc. Natl. Acad. Sci. U.S.A.">
        <title>Draft genome sequence of Camellia sinensis var. sinensis provides insights into the evolution of the tea genome and tea quality.</title>
        <authorList>
            <person name="Wei C."/>
            <person name="Yang H."/>
            <person name="Wang S."/>
            <person name="Zhao J."/>
            <person name="Liu C."/>
            <person name="Gao L."/>
            <person name="Xia E."/>
            <person name="Lu Y."/>
            <person name="Tai Y."/>
            <person name="She G."/>
            <person name="Sun J."/>
            <person name="Cao H."/>
            <person name="Tong W."/>
            <person name="Gao Q."/>
            <person name="Li Y."/>
            <person name="Deng W."/>
            <person name="Jiang X."/>
            <person name="Wang W."/>
            <person name="Chen Q."/>
            <person name="Zhang S."/>
            <person name="Li H."/>
            <person name="Wu J."/>
            <person name="Wang P."/>
            <person name="Li P."/>
            <person name="Shi C."/>
            <person name="Zheng F."/>
            <person name="Jian J."/>
            <person name="Huang B."/>
            <person name="Shan D."/>
            <person name="Shi M."/>
            <person name="Fang C."/>
            <person name="Yue Y."/>
            <person name="Li F."/>
            <person name="Li D."/>
            <person name="Wei S."/>
            <person name="Han B."/>
            <person name="Jiang C."/>
            <person name="Yin Y."/>
            <person name="Xia T."/>
            <person name="Zhang Z."/>
            <person name="Bennetzen J.L."/>
            <person name="Zhao S."/>
            <person name="Wan X."/>
        </authorList>
    </citation>
    <scope>NUCLEOTIDE SEQUENCE [LARGE SCALE GENOMIC DNA]</scope>
    <source>
        <strain evidence="8">cv. Shuchazao</strain>
        <tissue evidence="7">Leaf</tissue>
    </source>
</reference>
<dbReference type="GO" id="GO:0016567">
    <property type="term" value="P:protein ubiquitination"/>
    <property type="evidence" value="ECO:0007669"/>
    <property type="project" value="UniProtKB-UniPathway"/>
</dbReference>
<dbReference type="InterPro" id="IPR016024">
    <property type="entry name" value="ARM-type_fold"/>
</dbReference>
<dbReference type="AlphaFoldDB" id="A0A4S4DH34"/>
<dbReference type="Gene3D" id="3.40.50.1000">
    <property type="entry name" value="HAD superfamily/HAD-like"/>
    <property type="match status" value="1"/>
</dbReference>
<dbReference type="PANTHER" id="PTHR45958:SF4">
    <property type="entry name" value="U-BOX DOMAIN-CONTAINING PROTEIN 42-RELATED"/>
    <property type="match status" value="1"/>
</dbReference>
<comment type="pathway">
    <text evidence="2">Protein modification; protein ubiquitination.</text>
</comment>
<dbReference type="SUPFAM" id="SSF48371">
    <property type="entry name" value="ARM repeat"/>
    <property type="match status" value="1"/>
</dbReference>
<dbReference type="Gene3D" id="3.30.40.10">
    <property type="entry name" value="Zinc/RING finger domain, C3HC4 (zinc finger)"/>
    <property type="match status" value="1"/>
</dbReference>
<dbReference type="InterPro" id="IPR003613">
    <property type="entry name" value="Ubox_domain"/>
</dbReference>
<evidence type="ECO:0000256" key="4">
    <source>
        <dbReference type="ARBA" id="ARBA00022679"/>
    </source>
</evidence>
<dbReference type="SMART" id="SM00504">
    <property type="entry name" value="Ubox"/>
    <property type="match status" value="1"/>
</dbReference>
<dbReference type="GO" id="GO:0061630">
    <property type="term" value="F:ubiquitin protein ligase activity"/>
    <property type="evidence" value="ECO:0007669"/>
    <property type="project" value="UniProtKB-EC"/>
</dbReference>
<comment type="caution">
    <text evidence="7">The sequence shown here is derived from an EMBL/GenBank/DDBJ whole genome shotgun (WGS) entry which is preliminary data.</text>
</comment>
<evidence type="ECO:0000256" key="1">
    <source>
        <dbReference type="ARBA" id="ARBA00000900"/>
    </source>
</evidence>
<organism evidence="7 8">
    <name type="scientific">Camellia sinensis var. sinensis</name>
    <name type="common">China tea</name>
    <dbReference type="NCBI Taxonomy" id="542762"/>
    <lineage>
        <taxon>Eukaryota</taxon>
        <taxon>Viridiplantae</taxon>
        <taxon>Streptophyta</taxon>
        <taxon>Embryophyta</taxon>
        <taxon>Tracheophyta</taxon>
        <taxon>Spermatophyta</taxon>
        <taxon>Magnoliopsida</taxon>
        <taxon>eudicotyledons</taxon>
        <taxon>Gunneridae</taxon>
        <taxon>Pentapetalae</taxon>
        <taxon>asterids</taxon>
        <taxon>Ericales</taxon>
        <taxon>Theaceae</taxon>
        <taxon>Camellia</taxon>
    </lineage>
</organism>
<keyword evidence="5" id="KW-0472">Membrane</keyword>
<dbReference type="PROSITE" id="PS51698">
    <property type="entry name" value="U_BOX"/>
    <property type="match status" value="1"/>
</dbReference>
<dbReference type="EMBL" id="SDRB02011255">
    <property type="protein sequence ID" value="THG02072.1"/>
    <property type="molecule type" value="Genomic_DNA"/>
</dbReference>
<protein>
    <recommendedName>
        <fullName evidence="3">RING-type E3 ubiquitin transferase</fullName>
        <ecNumber evidence="3">2.3.2.27</ecNumber>
    </recommendedName>
</protein>
<dbReference type="UniPathway" id="UPA00143"/>
<evidence type="ECO:0000256" key="3">
    <source>
        <dbReference type="ARBA" id="ARBA00012483"/>
    </source>
</evidence>
<evidence type="ECO:0000313" key="8">
    <source>
        <dbReference type="Proteomes" id="UP000306102"/>
    </source>
</evidence>
<dbReference type="InterPro" id="IPR036412">
    <property type="entry name" value="HAD-like_sf"/>
</dbReference>
<evidence type="ECO:0000313" key="7">
    <source>
        <dbReference type="EMBL" id="THG02072.1"/>
    </source>
</evidence>
<dbReference type="EC" id="2.3.2.27" evidence="3"/>
<dbReference type="Proteomes" id="UP000306102">
    <property type="component" value="Unassembled WGS sequence"/>
</dbReference>
<dbReference type="PANTHER" id="PTHR45958">
    <property type="entry name" value="RING-TYPE E3 UBIQUITIN TRANSFERASE"/>
    <property type="match status" value="1"/>
</dbReference>
<dbReference type="Pfam" id="PF04564">
    <property type="entry name" value="U-box"/>
    <property type="match status" value="1"/>
</dbReference>
<dbReference type="Gene3D" id="1.25.10.10">
    <property type="entry name" value="Leucine-rich Repeat Variant"/>
    <property type="match status" value="1"/>
</dbReference>
<keyword evidence="5" id="KW-1133">Transmembrane helix</keyword>
<keyword evidence="8" id="KW-1185">Reference proteome</keyword>
<dbReference type="InterPro" id="IPR011989">
    <property type="entry name" value="ARM-like"/>
</dbReference>
<evidence type="ECO:0000256" key="2">
    <source>
        <dbReference type="ARBA" id="ARBA00004906"/>
    </source>
</evidence>